<keyword evidence="2" id="KW-1185">Reference proteome</keyword>
<sequence>MRDLFTEFALTKRKIFRLLDHNELQASESYREIRTKVSWQMKT</sequence>
<evidence type="ECO:0000313" key="1">
    <source>
        <dbReference type="EMBL" id="OMO72310.1"/>
    </source>
</evidence>
<dbReference type="Proteomes" id="UP000187203">
    <property type="component" value="Unassembled WGS sequence"/>
</dbReference>
<protein>
    <submittedName>
        <fullName evidence="1">Uncharacterized protein</fullName>
    </submittedName>
</protein>
<name>A0A1R3HQ01_9ROSI</name>
<dbReference type="EMBL" id="AWUE01019666">
    <property type="protein sequence ID" value="OMO72310.1"/>
    <property type="molecule type" value="Genomic_DNA"/>
</dbReference>
<accession>A0A1R3HQ01</accession>
<organism evidence="1 2">
    <name type="scientific">Corchorus olitorius</name>
    <dbReference type="NCBI Taxonomy" id="93759"/>
    <lineage>
        <taxon>Eukaryota</taxon>
        <taxon>Viridiplantae</taxon>
        <taxon>Streptophyta</taxon>
        <taxon>Embryophyta</taxon>
        <taxon>Tracheophyta</taxon>
        <taxon>Spermatophyta</taxon>
        <taxon>Magnoliopsida</taxon>
        <taxon>eudicotyledons</taxon>
        <taxon>Gunneridae</taxon>
        <taxon>Pentapetalae</taxon>
        <taxon>rosids</taxon>
        <taxon>malvids</taxon>
        <taxon>Malvales</taxon>
        <taxon>Malvaceae</taxon>
        <taxon>Grewioideae</taxon>
        <taxon>Apeibeae</taxon>
        <taxon>Corchorus</taxon>
    </lineage>
</organism>
<gene>
    <name evidence="1" type="ORF">COLO4_27680</name>
</gene>
<reference evidence="2" key="1">
    <citation type="submission" date="2013-09" db="EMBL/GenBank/DDBJ databases">
        <title>Corchorus olitorius genome sequencing.</title>
        <authorList>
            <person name="Alam M."/>
            <person name="Haque M.S."/>
            <person name="Islam M.S."/>
            <person name="Emdad E.M."/>
            <person name="Islam M.M."/>
            <person name="Ahmed B."/>
            <person name="Halim A."/>
            <person name="Hossen Q.M.M."/>
            <person name="Hossain M.Z."/>
            <person name="Ahmed R."/>
            <person name="Khan M.M."/>
            <person name="Islam R."/>
            <person name="Rashid M.M."/>
            <person name="Khan S.A."/>
            <person name="Rahman M.S."/>
            <person name="Alam M."/>
            <person name="Yahiya A.S."/>
            <person name="Khan M.S."/>
            <person name="Azam M.S."/>
            <person name="Haque T."/>
            <person name="Lashkar M.Z.H."/>
            <person name="Akhand A.I."/>
            <person name="Morshed G."/>
            <person name="Roy S."/>
            <person name="Uddin K.S."/>
            <person name="Rabeya T."/>
            <person name="Hossain A.S."/>
            <person name="Chowdhury A."/>
            <person name="Snigdha A.R."/>
            <person name="Mortoza M.S."/>
            <person name="Matin S.A."/>
            <person name="Hoque S.M.E."/>
            <person name="Islam M.K."/>
            <person name="Roy D.K."/>
            <person name="Haider R."/>
            <person name="Moosa M.M."/>
            <person name="Elias S.M."/>
            <person name="Hasan A.M."/>
            <person name="Jahan S."/>
            <person name="Shafiuddin M."/>
            <person name="Mahmood N."/>
            <person name="Shommy N.S."/>
        </authorList>
    </citation>
    <scope>NUCLEOTIDE SEQUENCE [LARGE SCALE GENOMIC DNA]</scope>
    <source>
        <strain evidence="2">cv. O-4</strain>
    </source>
</reference>
<comment type="caution">
    <text evidence="1">The sequence shown here is derived from an EMBL/GenBank/DDBJ whole genome shotgun (WGS) entry which is preliminary data.</text>
</comment>
<evidence type="ECO:0000313" key="2">
    <source>
        <dbReference type="Proteomes" id="UP000187203"/>
    </source>
</evidence>
<dbReference type="AlphaFoldDB" id="A0A1R3HQ01"/>
<proteinExistence type="predicted"/>